<dbReference type="PROSITE" id="PS50937">
    <property type="entry name" value="HTH_MERR_2"/>
    <property type="match status" value="1"/>
</dbReference>
<gene>
    <name evidence="3" type="ORF">ACFPRA_11785</name>
</gene>
<dbReference type="PANTHER" id="PTHR30204:SF96">
    <property type="entry name" value="CHROMOSOME-ANCHORING PROTEIN RACA"/>
    <property type="match status" value="1"/>
</dbReference>
<evidence type="ECO:0000313" key="3">
    <source>
        <dbReference type="EMBL" id="MFC5589575.1"/>
    </source>
</evidence>
<keyword evidence="1" id="KW-0238">DNA-binding</keyword>
<evidence type="ECO:0000313" key="4">
    <source>
        <dbReference type="Proteomes" id="UP001596109"/>
    </source>
</evidence>
<evidence type="ECO:0000256" key="1">
    <source>
        <dbReference type="ARBA" id="ARBA00023125"/>
    </source>
</evidence>
<dbReference type="PROSITE" id="PS00552">
    <property type="entry name" value="HTH_MERR_1"/>
    <property type="match status" value="1"/>
</dbReference>
<keyword evidence="4" id="KW-1185">Reference proteome</keyword>
<dbReference type="PRINTS" id="PR00040">
    <property type="entry name" value="HTHMERR"/>
</dbReference>
<dbReference type="EMBL" id="JBHSNO010000005">
    <property type="protein sequence ID" value="MFC5589575.1"/>
    <property type="molecule type" value="Genomic_DNA"/>
</dbReference>
<dbReference type="InterPro" id="IPR000551">
    <property type="entry name" value="MerR-type_HTH_dom"/>
</dbReference>
<dbReference type="SUPFAM" id="SSF46955">
    <property type="entry name" value="Putative DNA-binding domain"/>
    <property type="match status" value="1"/>
</dbReference>
<dbReference type="RefSeq" id="WP_381434458.1">
    <property type="nucleotide sequence ID" value="NZ_JBHSNO010000005.1"/>
</dbReference>
<dbReference type="Gene3D" id="1.10.1660.10">
    <property type="match status" value="1"/>
</dbReference>
<evidence type="ECO:0000259" key="2">
    <source>
        <dbReference type="PROSITE" id="PS50937"/>
    </source>
</evidence>
<sequence>MSEKEIFTIGEFMQKSGVSIRTLRYYDSIDLLKPSDYTEGGHRLYSREDLSTLQKIKSLQFLGLSLKDIKNMLQKSSIKGATVLKSLNYQKQLFEAKNLEIINILSDLNHLIETIEDEEIININIFCTMLQKLMFEEDTQKWFKDHFSKDIADDLLNMNKPKEIELDKKWTKTLSEIKHLTFTGAIPSSKETQGTIESLILLMNETTKGNLDLIAEKLPSSEPFSFPNPFTEKEQEFLKEAMEIYQKDN</sequence>
<feature type="domain" description="HTH merR-type" evidence="2">
    <location>
        <begin position="6"/>
        <end position="75"/>
    </location>
</feature>
<reference evidence="4" key="1">
    <citation type="journal article" date="2019" name="Int. J. Syst. Evol. Microbiol.">
        <title>The Global Catalogue of Microorganisms (GCM) 10K type strain sequencing project: providing services to taxonomists for standard genome sequencing and annotation.</title>
        <authorList>
            <consortium name="The Broad Institute Genomics Platform"/>
            <consortium name="The Broad Institute Genome Sequencing Center for Infectious Disease"/>
            <person name="Wu L."/>
            <person name="Ma J."/>
        </authorList>
    </citation>
    <scope>NUCLEOTIDE SEQUENCE [LARGE SCALE GENOMIC DNA]</scope>
    <source>
        <strain evidence="4">CGMCC 4.1434</strain>
    </source>
</reference>
<accession>A0ABW0TKX8</accession>
<organism evidence="3 4">
    <name type="scientific">Sporosarcina soli</name>
    <dbReference type="NCBI Taxonomy" id="334736"/>
    <lineage>
        <taxon>Bacteria</taxon>
        <taxon>Bacillati</taxon>
        <taxon>Bacillota</taxon>
        <taxon>Bacilli</taxon>
        <taxon>Bacillales</taxon>
        <taxon>Caryophanaceae</taxon>
        <taxon>Sporosarcina</taxon>
    </lineage>
</organism>
<dbReference type="InterPro" id="IPR047057">
    <property type="entry name" value="MerR_fam"/>
</dbReference>
<dbReference type="CDD" id="cd01106">
    <property type="entry name" value="HTH_TipAL-Mta"/>
    <property type="match status" value="1"/>
</dbReference>
<comment type="caution">
    <text evidence="3">The sequence shown here is derived from an EMBL/GenBank/DDBJ whole genome shotgun (WGS) entry which is preliminary data.</text>
</comment>
<dbReference type="Proteomes" id="UP001596109">
    <property type="component" value="Unassembled WGS sequence"/>
</dbReference>
<name>A0ABW0TKX8_9BACL</name>
<dbReference type="InterPro" id="IPR009061">
    <property type="entry name" value="DNA-bd_dom_put_sf"/>
</dbReference>
<protein>
    <submittedName>
        <fullName evidence="3">MerR family transcriptional regulator</fullName>
    </submittedName>
</protein>
<dbReference type="SMART" id="SM00422">
    <property type="entry name" value="HTH_MERR"/>
    <property type="match status" value="1"/>
</dbReference>
<dbReference type="PANTHER" id="PTHR30204">
    <property type="entry name" value="REDOX-CYCLING DRUG-SENSING TRANSCRIPTIONAL ACTIVATOR SOXR"/>
    <property type="match status" value="1"/>
</dbReference>
<proteinExistence type="predicted"/>
<dbReference type="Pfam" id="PF13411">
    <property type="entry name" value="MerR_1"/>
    <property type="match status" value="1"/>
</dbReference>
<dbReference type="Gene3D" id="6.10.250.360">
    <property type="match status" value="1"/>
</dbReference>